<dbReference type="EMBL" id="CM023479">
    <property type="protein sequence ID" value="KAH7974594.1"/>
    <property type="molecule type" value="Genomic_DNA"/>
</dbReference>
<reference evidence="1" key="1">
    <citation type="submission" date="2020-05" db="EMBL/GenBank/DDBJ databases">
        <title>Large-scale comparative analyses of tick genomes elucidate their genetic diversity and vector capacities.</title>
        <authorList>
            <person name="Jia N."/>
            <person name="Wang J."/>
            <person name="Shi W."/>
            <person name="Du L."/>
            <person name="Sun Y."/>
            <person name="Zhan W."/>
            <person name="Jiang J."/>
            <person name="Wang Q."/>
            <person name="Zhang B."/>
            <person name="Ji P."/>
            <person name="Sakyi L.B."/>
            <person name="Cui X."/>
            <person name="Yuan T."/>
            <person name="Jiang B."/>
            <person name="Yang W."/>
            <person name="Lam T.T.-Y."/>
            <person name="Chang Q."/>
            <person name="Ding S."/>
            <person name="Wang X."/>
            <person name="Zhu J."/>
            <person name="Ruan X."/>
            <person name="Zhao L."/>
            <person name="Wei J."/>
            <person name="Que T."/>
            <person name="Du C."/>
            <person name="Cheng J."/>
            <person name="Dai P."/>
            <person name="Han X."/>
            <person name="Huang E."/>
            <person name="Gao Y."/>
            <person name="Liu J."/>
            <person name="Shao H."/>
            <person name="Ye R."/>
            <person name="Li L."/>
            <person name="Wei W."/>
            <person name="Wang X."/>
            <person name="Wang C."/>
            <person name="Yang T."/>
            <person name="Huo Q."/>
            <person name="Li W."/>
            <person name="Guo W."/>
            <person name="Chen H."/>
            <person name="Zhou L."/>
            <person name="Ni X."/>
            <person name="Tian J."/>
            <person name="Zhou Y."/>
            <person name="Sheng Y."/>
            <person name="Liu T."/>
            <person name="Pan Y."/>
            <person name="Xia L."/>
            <person name="Li J."/>
            <person name="Zhao F."/>
            <person name="Cao W."/>
        </authorList>
    </citation>
    <scope>NUCLEOTIDE SEQUENCE</scope>
    <source>
        <strain evidence="1">Dsil-2018</strain>
    </source>
</reference>
<comment type="caution">
    <text evidence="1">The sequence shown here is derived from an EMBL/GenBank/DDBJ whole genome shotgun (WGS) entry which is preliminary data.</text>
</comment>
<accession>A0ACB8DPU3</accession>
<evidence type="ECO:0000313" key="1">
    <source>
        <dbReference type="EMBL" id="KAH7974594.1"/>
    </source>
</evidence>
<name>A0ACB8DPU3_DERSI</name>
<protein>
    <submittedName>
        <fullName evidence="1">Uncharacterized protein</fullName>
    </submittedName>
</protein>
<organism evidence="1 2">
    <name type="scientific">Dermacentor silvarum</name>
    <name type="common">Tick</name>
    <dbReference type="NCBI Taxonomy" id="543639"/>
    <lineage>
        <taxon>Eukaryota</taxon>
        <taxon>Metazoa</taxon>
        <taxon>Ecdysozoa</taxon>
        <taxon>Arthropoda</taxon>
        <taxon>Chelicerata</taxon>
        <taxon>Arachnida</taxon>
        <taxon>Acari</taxon>
        <taxon>Parasitiformes</taxon>
        <taxon>Ixodida</taxon>
        <taxon>Ixodoidea</taxon>
        <taxon>Ixodidae</taxon>
        <taxon>Rhipicephalinae</taxon>
        <taxon>Dermacentor</taxon>
    </lineage>
</organism>
<keyword evidence="2" id="KW-1185">Reference proteome</keyword>
<gene>
    <name evidence="1" type="ORF">HPB49_017198</name>
</gene>
<sequence length="1145" mass="127175">MSLPPAPLLQQLTVLLLAATATTGVLISPPTLVKQPARETLFQVSHSPDEPERPFVLECEATGEPEPTYEWTKNGDKFDHASQADRILQLPRRGSLLFENPNDGNEGLYQCRATNQHGTAVSDAVSLRKAELGKFTEKPPKEVRVKEGVPLTLHCDPPTGYPRPNIFWVIRHANGALRNINSSRITVNPEGGLHFSHVEIEDAVPDAAYVCTASSPFRHEYRLGNEVHLTLEPRPSTEKFEQSPIILYGSPSGIVALRGHQLELHCIYGGRPEPQIVWKKREGDLPSQRCNASNIHGYAFRNFILNVVETPLIEEPPAPLTVGVVMSRATMRCRVSRVARPEVKWMKDSQELTGGRYHILDSGDLQIDGLRFTDQGEYTCHASHKSRVDVASGSLEVKRRTRITQPPRDYEVAAGKAATLRCNAEADPSLELSIGWLFNGQPVDLAADPRVVQLNDNSLIITRTTELDSGVYTCVARTEVDSDRAMAALIVQDVPNPPQMVQVDCDVSMAVVHWKPTGDRRAPILSYSIQYNTSFSPDTWEDAFVNIPAHDTKFKVSMSAWTNYTFRVVARNKIGPSLPSGASSRCTTPEDVPHNNPDQVMSRGESFDNLVITWAPMSPIEHNAPGFFYKVLWKRDDIPGSAWNEHIIEDWKQNRLVVPDQPSFKPYRIKVEAHNRLGQANTAPREVIGYSGENVPLAAPQVLQLTEVINARTAKFTWSPVSSESVRGNFRGYKIQTWTTDEGKERLREMVVPANVNTSIVSLFRPYSRNVVHILAFNDMYNGPPSDTLDFTTPEGVPGPVASFDSLPIGSEAVYLTWKPPSEPNGLLTGYHIYYQEVRGSMLGPKIERLPPVSDPQKLSAKLGGLKPRSLYRITIQAATSQGQGEPYFIELRTPDESENPPDAADFVWAYVPGDEGRSANVRVRQPFTGGGPNPPEILRVECEAFTALIEWAPRGDNRASILSYSVQYSVTPNSWEDIGPEIPAPDTSFRLALSPWANYTFRVVARNKVGPSAPSEPSATTCVTPESVPFKNPDSVTGRWNIYDDLIVSWMPMGPIDHNAPGFFYRVSWNQSDLPDAAWSSHDVKDWTQDTHVLRGLPRTAPYTVRVEAHNRLGQANVSATEIVVPKSEKAKLVDIMDAILAYL</sequence>
<dbReference type="Proteomes" id="UP000821865">
    <property type="component" value="Chromosome 10"/>
</dbReference>
<proteinExistence type="predicted"/>
<evidence type="ECO:0000313" key="2">
    <source>
        <dbReference type="Proteomes" id="UP000821865"/>
    </source>
</evidence>